<name>A0AAE9IL10_CAEBR</name>
<proteinExistence type="predicted"/>
<protein>
    <submittedName>
        <fullName evidence="2">Uncharacterized protein</fullName>
    </submittedName>
</protein>
<evidence type="ECO:0000313" key="2">
    <source>
        <dbReference type="EMBL" id="ULT98488.1"/>
    </source>
</evidence>
<feature type="region of interest" description="Disordered" evidence="1">
    <location>
        <begin position="24"/>
        <end position="120"/>
    </location>
</feature>
<organism evidence="2 3">
    <name type="scientific">Caenorhabditis briggsae</name>
    <dbReference type="NCBI Taxonomy" id="6238"/>
    <lineage>
        <taxon>Eukaryota</taxon>
        <taxon>Metazoa</taxon>
        <taxon>Ecdysozoa</taxon>
        <taxon>Nematoda</taxon>
        <taxon>Chromadorea</taxon>
        <taxon>Rhabditida</taxon>
        <taxon>Rhabditina</taxon>
        <taxon>Rhabditomorpha</taxon>
        <taxon>Rhabditoidea</taxon>
        <taxon>Rhabditidae</taxon>
        <taxon>Peloderinae</taxon>
        <taxon>Caenorhabditis</taxon>
    </lineage>
</organism>
<dbReference type="AlphaFoldDB" id="A0AAE9IL10"/>
<evidence type="ECO:0000313" key="3">
    <source>
        <dbReference type="Proteomes" id="UP000827892"/>
    </source>
</evidence>
<dbReference type="Proteomes" id="UP000827892">
    <property type="component" value="Chromosome III"/>
</dbReference>
<feature type="compositionally biased region" description="Polar residues" evidence="1">
    <location>
        <begin position="87"/>
        <end position="105"/>
    </location>
</feature>
<dbReference type="EMBL" id="CP090893">
    <property type="protein sequence ID" value="ULT98488.1"/>
    <property type="molecule type" value="Genomic_DNA"/>
</dbReference>
<reference evidence="2 3" key="1">
    <citation type="submission" date="2022-05" db="EMBL/GenBank/DDBJ databases">
        <title>Chromosome-level reference genomes for two strains of Caenorhabditis briggsae: an improved platform for comparative genomics.</title>
        <authorList>
            <person name="Stevens L."/>
            <person name="Andersen E.C."/>
        </authorList>
    </citation>
    <scope>NUCLEOTIDE SEQUENCE [LARGE SCALE GENOMIC DNA]</scope>
    <source>
        <strain evidence="2">QX1410_ONT</strain>
        <tissue evidence="2">Whole-organism</tissue>
    </source>
</reference>
<accession>A0AAE9IL10</accession>
<sequence length="120" mass="13449">MLKGGDFAIDHKLRPTVRLHWKSQNLQRCPRRSHGVQSNRRLSAAQAHSSTSQTHPVDYLPQSQIEGPGSKKGETLRSYRPRHTLLGATQQTPRGHSIPSPSTWTDAAPSMSHQLCRHKT</sequence>
<gene>
    <name evidence="2" type="ORF">L3Y34_000097</name>
</gene>
<feature type="compositionally biased region" description="Low complexity" evidence="1">
    <location>
        <begin position="43"/>
        <end position="55"/>
    </location>
</feature>
<evidence type="ECO:0000256" key="1">
    <source>
        <dbReference type="SAM" id="MobiDB-lite"/>
    </source>
</evidence>